<gene>
    <name evidence="3" type="ORF">MEPE_04222</name>
</gene>
<dbReference type="Proteomes" id="UP001294444">
    <property type="component" value="Unassembled WGS sequence"/>
</dbReference>
<feature type="region of interest" description="Disordered" evidence="1">
    <location>
        <begin position="204"/>
        <end position="223"/>
    </location>
</feature>
<evidence type="ECO:0000313" key="3">
    <source>
        <dbReference type="EMBL" id="SNX85513.1"/>
    </source>
</evidence>
<keyword evidence="2" id="KW-0732">Signal</keyword>
<keyword evidence="4" id="KW-1185">Reference proteome</keyword>
<evidence type="ECO:0000313" key="4">
    <source>
        <dbReference type="Proteomes" id="UP001294444"/>
    </source>
</evidence>
<accession>A0AAJ5C6G4</accession>
<sequence>MQVKFLRFVASLFAISLYFAFASSQPAGSQNDQSFIWPPTYVWEEGMPSRGDSELQNDLAQSNTLDYHGQTPPDYSQTHPSQWNALDYHGQTPSDYSQTHPSQWNALDYHGQTPSDYSSTHPSQWNALDYHGQTPSDYSQTHPSQWNTFDYHGQTPPDYVQTHLAHESTLDDYQQPHHHTSLPYHELDSTFDHHHQVPQDYSLPHFAHVDNSGFHQQPQPYNSQLGTQYHAHQLDDPQYTIEKSQFDPKVSQDLQQPQEPFPSKGLARSPSWTLYDAFKQFEQGSQGSGASSSSPISEQEVVDNRIENNRGQASAAAFAATRIRKKDFSRQVSWKSAVSGDKRFMPTEASYWSSHVDWTPETLEVFNRLFYDPQRYDEPDYLRRLPWTLPPMLKEVGRRTVHEYHGPDDVRKMINSKIFAGKLEWIPKSAIPSWANGKMGQHALLPSRVLPHIEPLEYRLRFGGGVINHIRMTVHGGNAWPGWPETESWLKMKTLWNFWGVPEGREKRGERLLLHFGTGYLKDKEDIQAVDEHLKGLELAEQAAHVHG</sequence>
<dbReference type="EMBL" id="OAPG01000010">
    <property type="protein sequence ID" value="SNX85513.1"/>
    <property type="molecule type" value="Genomic_DNA"/>
</dbReference>
<feature type="signal peptide" evidence="2">
    <location>
        <begin position="1"/>
        <end position="24"/>
    </location>
</feature>
<dbReference type="AlphaFoldDB" id="A0AAJ5C6G4"/>
<feature type="region of interest" description="Disordered" evidence="1">
    <location>
        <begin position="248"/>
        <end position="268"/>
    </location>
</feature>
<evidence type="ECO:0000256" key="1">
    <source>
        <dbReference type="SAM" id="MobiDB-lite"/>
    </source>
</evidence>
<protein>
    <recommendedName>
        <fullName evidence="5">Effector family protein Eff1</fullName>
    </recommendedName>
</protein>
<evidence type="ECO:0008006" key="5">
    <source>
        <dbReference type="Google" id="ProtNLM"/>
    </source>
</evidence>
<feature type="chain" id="PRO_5042569031" description="Effector family protein Eff1" evidence="2">
    <location>
        <begin position="25"/>
        <end position="548"/>
    </location>
</feature>
<proteinExistence type="predicted"/>
<name>A0AAJ5C6G4_9BASI</name>
<evidence type="ECO:0000256" key="2">
    <source>
        <dbReference type="SAM" id="SignalP"/>
    </source>
</evidence>
<organism evidence="3 4">
    <name type="scientific">Melanopsichium pennsylvanicum</name>
    <dbReference type="NCBI Taxonomy" id="63383"/>
    <lineage>
        <taxon>Eukaryota</taxon>
        <taxon>Fungi</taxon>
        <taxon>Dikarya</taxon>
        <taxon>Basidiomycota</taxon>
        <taxon>Ustilaginomycotina</taxon>
        <taxon>Ustilaginomycetes</taxon>
        <taxon>Ustilaginales</taxon>
        <taxon>Ustilaginaceae</taxon>
        <taxon>Melanopsichium</taxon>
    </lineage>
</organism>
<comment type="caution">
    <text evidence="3">The sequence shown here is derived from an EMBL/GenBank/DDBJ whole genome shotgun (WGS) entry which is preliminary data.</text>
</comment>
<feature type="compositionally biased region" description="Polar residues" evidence="1">
    <location>
        <begin position="213"/>
        <end position="223"/>
    </location>
</feature>
<feature type="compositionally biased region" description="Polar residues" evidence="1">
    <location>
        <begin position="91"/>
        <end position="105"/>
    </location>
</feature>
<feature type="region of interest" description="Disordered" evidence="1">
    <location>
        <begin position="64"/>
        <end position="105"/>
    </location>
</feature>
<reference evidence="3" key="1">
    <citation type="submission" date="2023-10" db="EMBL/GenBank/DDBJ databases">
        <authorList>
            <person name="Guldener U."/>
        </authorList>
    </citation>
    <scope>NUCLEOTIDE SEQUENCE</scope>
    <source>
        <strain evidence="3">Mp4</strain>
    </source>
</reference>
<feature type="compositionally biased region" description="Polar residues" evidence="1">
    <location>
        <begin position="73"/>
        <end position="84"/>
    </location>
</feature>